<dbReference type="InterPro" id="IPR051474">
    <property type="entry name" value="Anti-sigma-K/W_factor"/>
</dbReference>
<feature type="domain" description="Putative zinc-finger" evidence="9">
    <location>
        <begin position="4"/>
        <end position="38"/>
    </location>
</feature>
<dbReference type="eggNOG" id="COG5662">
    <property type="taxonomic scope" value="Bacteria"/>
</dbReference>
<comment type="similarity">
    <text evidence="5">Belongs to the zinc-associated anti-sigma factor (ZAS) superfamily. Anti-sigma-W factor family.</text>
</comment>
<evidence type="ECO:0000256" key="4">
    <source>
        <dbReference type="ARBA" id="ARBA00023136"/>
    </source>
</evidence>
<feature type="compositionally biased region" description="Polar residues" evidence="7">
    <location>
        <begin position="128"/>
        <end position="141"/>
    </location>
</feature>
<name>A6NW07_9FIRM</name>
<sequence>MYTCDQALDLLSARLDGALTPEEAAGLEEHLSHCPDCRALAADLEEMHAAMPGLYQEPPPELKERVMAQIRAESEPISLEEVRKKRSGRKVWRSWGAMAAVMAVVFMSAVAMRFGGSGDSAGIPENEPVQSLTVSSAQPETSEPAAADSLPVEEKTAIVDEENTIQTEPSGGEAGETQVQPAQADTQTTSGEGTGKSTAGAQASQPPQNGGQTEQSAGDGQDQTPGVTPFRSADAGETPQENGSVSVLQTAIDPVAAAAGRIYEEILSTDWPTGTAASDKSLTGYCLTSADGTRTAVLRYLRESENGKYSIFKLYETTADSENSALNFYAVPVAEDGEILTAWADNTPGDDAAFWMAVDE</sequence>
<evidence type="ECO:0000313" key="10">
    <source>
        <dbReference type="EMBL" id="EDM99664.1"/>
    </source>
</evidence>
<comment type="caution">
    <text evidence="10">The sequence shown here is derived from an EMBL/GenBank/DDBJ whole genome shotgun (WGS) entry which is preliminary data.</text>
</comment>
<dbReference type="GO" id="GO:0006417">
    <property type="term" value="P:regulation of translation"/>
    <property type="evidence" value="ECO:0007669"/>
    <property type="project" value="TreeGrafter"/>
</dbReference>
<reference evidence="10 11" key="1">
    <citation type="submission" date="2007-04" db="EMBL/GenBank/DDBJ databases">
        <authorList>
            <person name="Fulton L."/>
            <person name="Clifton S."/>
            <person name="Fulton B."/>
            <person name="Xu J."/>
            <person name="Minx P."/>
            <person name="Pepin K.H."/>
            <person name="Johnson M."/>
            <person name="Thiruvilangam P."/>
            <person name="Bhonagiri V."/>
            <person name="Nash W.E."/>
            <person name="Mardis E.R."/>
            <person name="Wilson R.K."/>
        </authorList>
    </citation>
    <scope>NUCLEOTIDE SEQUENCE [LARGE SCALE GENOMIC DNA]</scope>
    <source>
        <strain evidence="10 11">ATCC 29799</strain>
    </source>
</reference>
<dbReference type="InterPro" id="IPR041916">
    <property type="entry name" value="Anti_sigma_zinc_sf"/>
</dbReference>
<keyword evidence="11" id="KW-1185">Reference proteome</keyword>
<comment type="subcellular location">
    <subcellularLocation>
        <location evidence="1">Membrane</location>
        <topology evidence="1">Single-pass membrane protein</topology>
    </subcellularLocation>
</comment>
<proteinExistence type="inferred from homology"/>
<dbReference type="Proteomes" id="UP000003639">
    <property type="component" value="Unassembled WGS sequence"/>
</dbReference>
<dbReference type="AlphaFoldDB" id="A6NW07"/>
<feature type="transmembrane region" description="Helical" evidence="8">
    <location>
        <begin position="92"/>
        <end position="114"/>
    </location>
</feature>
<dbReference type="Pfam" id="PF13490">
    <property type="entry name" value="zf-HC2"/>
    <property type="match status" value="1"/>
</dbReference>
<dbReference type="InterPro" id="IPR027383">
    <property type="entry name" value="Znf_put"/>
</dbReference>
<evidence type="ECO:0000256" key="8">
    <source>
        <dbReference type="SAM" id="Phobius"/>
    </source>
</evidence>
<evidence type="ECO:0000256" key="3">
    <source>
        <dbReference type="ARBA" id="ARBA00022989"/>
    </source>
</evidence>
<evidence type="ECO:0000256" key="5">
    <source>
        <dbReference type="ARBA" id="ARBA00024353"/>
    </source>
</evidence>
<evidence type="ECO:0000256" key="2">
    <source>
        <dbReference type="ARBA" id="ARBA00022692"/>
    </source>
</evidence>
<protein>
    <recommendedName>
        <fullName evidence="6">Anti-sigma-W factor RsiW</fullName>
    </recommendedName>
</protein>
<dbReference type="PANTHER" id="PTHR37461:SF1">
    <property type="entry name" value="ANTI-SIGMA-K FACTOR RSKA"/>
    <property type="match status" value="1"/>
</dbReference>
<feature type="compositionally biased region" description="Polar residues" evidence="7">
    <location>
        <begin position="177"/>
        <end position="226"/>
    </location>
</feature>
<dbReference type="OrthoDB" id="9782842at2"/>
<accession>A6NW07</accession>
<dbReference type="PANTHER" id="PTHR37461">
    <property type="entry name" value="ANTI-SIGMA-K FACTOR RSKA"/>
    <property type="match status" value="1"/>
</dbReference>
<dbReference type="STRING" id="411467.BACCAP_02400"/>
<evidence type="ECO:0000256" key="7">
    <source>
        <dbReference type="SAM" id="MobiDB-lite"/>
    </source>
</evidence>
<dbReference type="GO" id="GO:0016989">
    <property type="term" value="F:sigma factor antagonist activity"/>
    <property type="evidence" value="ECO:0007669"/>
    <property type="project" value="TreeGrafter"/>
</dbReference>
<evidence type="ECO:0000256" key="1">
    <source>
        <dbReference type="ARBA" id="ARBA00004167"/>
    </source>
</evidence>
<keyword evidence="3 8" id="KW-1133">Transmembrane helix</keyword>
<evidence type="ECO:0000256" key="6">
    <source>
        <dbReference type="ARBA" id="ARBA00024438"/>
    </source>
</evidence>
<evidence type="ECO:0000313" key="11">
    <source>
        <dbReference type="Proteomes" id="UP000003639"/>
    </source>
</evidence>
<feature type="region of interest" description="Disordered" evidence="7">
    <location>
        <begin position="121"/>
        <end position="153"/>
    </location>
</feature>
<keyword evidence="4 8" id="KW-0472">Membrane</keyword>
<keyword evidence="2 8" id="KW-0812">Transmembrane</keyword>
<dbReference type="EMBL" id="AAXG02000015">
    <property type="protein sequence ID" value="EDM99664.1"/>
    <property type="molecule type" value="Genomic_DNA"/>
</dbReference>
<dbReference type="GO" id="GO:0016020">
    <property type="term" value="C:membrane"/>
    <property type="evidence" value="ECO:0007669"/>
    <property type="project" value="UniProtKB-SubCell"/>
</dbReference>
<evidence type="ECO:0000259" key="9">
    <source>
        <dbReference type="Pfam" id="PF13490"/>
    </source>
</evidence>
<feature type="region of interest" description="Disordered" evidence="7">
    <location>
        <begin position="166"/>
        <end position="247"/>
    </location>
</feature>
<gene>
    <name evidence="10" type="ORF">BACCAP_02400</name>
</gene>
<dbReference type="Gene3D" id="1.10.10.1320">
    <property type="entry name" value="Anti-sigma factor, zinc-finger domain"/>
    <property type="match status" value="1"/>
</dbReference>
<dbReference type="RefSeq" id="WP_006572931.1">
    <property type="nucleotide sequence ID" value="NZ_AAXG02000015.1"/>
</dbReference>
<reference evidence="10 11" key="2">
    <citation type="submission" date="2007-06" db="EMBL/GenBank/DDBJ databases">
        <title>Draft genome sequence of Pseudoflavonifractor capillosus ATCC 29799.</title>
        <authorList>
            <person name="Sudarsanam P."/>
            <person name="Ley R."/>
            <person name="Guruge J."/>
            <person name="Turnbaugh P.J."/>
            <person name="Mahowald M."/>
            <person name="Liep D."/>
            <person name="Gordon J."/>
        </authorList>
    </citation>
    <scope>NUCLEOTIDE SEQUENCE [LARGE SCALE GENOMIC DNA]</scope>
    <source>
        <strain evidence="10 11">ATCC 29799</strain>
    </source>
</reference>
<organism evidence="10 11">
    <name type="scientific">Pseudoflavonifractor capillosus ATCC 29799</name>
    <dbReference type="NCBI Taxonomy" id="411467"/>
    <lineage>
        <taxon>Bacteria</taxon>
        <taxon>Bacillati</taxon>
        <taxon>Bacillota</taxon>
        <taxon>Clostridia</taxon>
        <taxon>Eubacteriales</taxon>
        <taxon>Oscillospiraceae</taxon>
        <taxon>Pseudoflavonifractor</taxon>
    </lineage>
</organism>